<name>A0ABV5KU18_9BACL</name>
<sequence length="884" mass="98420">MTKLHPTVFSMDQETMERIERKFQAKAELAKNRARELFGVLDNALTAEESWALKLLFAYMPVNDLADYDGELFLRHVRRTLAIRDQMPWGHRVPDHLFLHFVLPYRVNTENIEDSRGMLHAELAERTKHLSMADAILETNYWCHEKATYIGSDLRTLSPLAMIRNARGRCGEESTLAVAALRSIGIPARQVYTPRWAHCDDNHAWVEAWADGHWHYIGACEPEARLDQGWFTPPARRAMLVNTRIFANYPGPEAITLADDWYTEINLLSNYARTRTITAAVKDEQGMSIQRAEVYFEVYNYAELYPLAALPTNEQGEASFTTGFGDLVVRAVKAGNWGEAFMPSAHGDRIELVLDQTGQRGGAIELDIVPPPETEGDPQPPLDEVQLTRHQYRLEEGTKLRTAYEGTFPSDADAARVAEAAGLPTDRVVEVLRKARGNSRELAAFLQESAASHGNWALHLLESLNEKDLIDTFRETLQDHLTGSLAVRGELPDGIFEQYVLCPRVLYEMLVPYKRYFQEAFTSEQTEAFIAEPGKVARMLEDGFVLWEDLPNLKGKGNPVGTYRLMRGDAMSRNILFVAICRSLGIAARLHPSEQKPQYLAADGGWTDAIFTGDRIGAHQEAPACGKLVLLKDPEAEASAPQASYAENFSLARLENGVYKTLLYPHGTSDVYDAPFEVEAGQYRIITGVRMNDGSVRTRLAYVDVIADEETHATLIFRTTAAELPDLGAVPVENAYWLPDGTSRCFGELIGEQGAIAAWIEPEREPSKHLLREFGELSDAYVQAGAPIILVVEASQRSGTFEPANDPNLPSTVVFVQATLESGGLPAYLERPAASEAGCPHLVVIDRSHRIRYSVSGYRIGTGKEALSALTRVIQSEIEGGERT</sequence>
<dbReference type="EMBL" id="JBHMDO010000033">
    <property type="protein sequence ID" value="MFB9328046.1"/>
    <property type="molecule type" value="Genomic_DNA"/>
</dbReference>
<dbReference type="SMART" id="SM00460">
    <property type="entry name" value="TGc"/>
    <property type="match status" value="1"/>
</dbReference>
<feature type="domain" description="Transglutaminase-like" evidence="1">
    <location>
        <begin position="162"/>
        <end position="221"/>
    </location>
</feature>
<dbReference type="Proteomes" id="UP001589747">
    <property type="component" value="Unassembled WGS sequence"/>
</dbReference>
<dbReference type="Pfam" id="PF01841">
    <property type="entry name" value="Transglut_core"/>
    <property type="match status" value="1"/>
</dbReference>
<dbReference type="RefSeq" id="WP_377496977.1">
    <property type="nucleotide sequence ID" value="NZ_JBHMDO010000033.1"/>
</dbReference>
<comment type="caution">
    <text evidence="2">The sequence shown here is derived from an EMBL/GenBank/DDBJ whole genome shotgun (WGS) entry which is preliminary data.</text>
</comment>
<accession>A0ABV5KU18</accession>
<reference evidence="2 3" key="1">
    <citation type="submission" date="2024-09" db="EMBL/GenBank/DDBJ databases">
        <authorList>
            <person name="Sun Q."/>
            <person name="Mori K."/>
        </authorList>
    </citation>
    <scope>NUCLEOTIDE SEQUENCE [LARGE SCALE GENOMIC DNA]</scope>
    <source>
        <strain evidence="2 3">TISTR 2452</strain>
    </source>
</reference>
<dbReference type="InterPro" id="IPR038765">
    <property type="entry name" value="Papain-like_cys_pep_sf"/>
</dbReference>
<gene>
    <name evidence="2" type="ORF">ACFFSY_19135</name>
</gene>
<dbReference type="PANTHER" id="PTHR35532">
    <property type="entry name" value="SIMILAR TO POLYHYDROXYALKANOATE DEPOLYMERASE"/>
    <property type="match status" value="1"/>
</dbReference>
<evidence type="ECO:0000259" key="1">
    <source>
        <dbReference type="SMART" id="SM00460"/>
    </source>
</evidence>
<keyword evidence="3" id="KW-1185">Reference proteome</keyword>
<organism evidence="2 3">
    <name type="scientific">Paenibacillus aurantiacus</name>
    <dbReference type="NCBI Taxonomy" id="1936118"/>
    <lineage>
        <taxon>Bacteria</taxon>
        <taxon>Bacillati</taxon>
        <taxon>Bacillota</taxon>
        <taxon>Bacilli</taxon>
        <taxon>Bacillales</taxon>
        <taxon>Paenibacillaceae</taxon>
        <taxon>Paenibacillus</taxon>
    </lineage>
</organism>
<protein>
    <submittedName>
        <fullName evidence="2">Transglutaminase-like domain-containing protein</fullName>
    </submittedName>
</protein>
<evidence type="ECO:0000313" key="3">
    <source>
        <dbReference type="Proteomes" id="UP001589747"/>
    </source>
</evidence>
<dbReference type="InterPro" id="IPR002931">
    <property type="entry name" value="Transglutaminase-like"/>
</dbReference>
<dbReference type="SUPFAM" id="SSF54001">
    <property type="entry name" value="Cysteine proteinases"/>
    <property type="match status" value="1"/>
</dbReference>
<evidence type="ECO:0000313" key="2">
    <source>
        <dbReference type="EMBL" id="MFB9328046.1"/>
    </source>
</evidence>
<dbReference type="Gene3D" id="2.60.40.1120">
    <property type="entry name" value="Carboxypeptidase-like, regulatory domain"/>
    <property type="match status" value="1"/>
</dbReference>
<proteinExistence type="predicted"/>
<dbReference type="PANTHER" id="PTHR35532:SF5">
    <property type="entry name" value="CARBOHYDRATE-BINDING DOMAIN-CONTAINING PROTEIN"/>
    <property type="match status" value="1"/>
</dbReference>
<dbReference type="Gene3D" id="3.10.620.30">
    <property type="match status" value="1"/>
</dbReference>